<dbReference type="AlphaFoldDB" id="A0A9W8A122"/>
<proteinExistence type="predicted"/>
<protein>
    <recommendedName>
        <fullName evidence="3">DinB-like domain-containing protein</fullName>
    </recommendedName>
</protein>
<dbReference type="PANTHER" id="PTHR39473:SF1">
    <property type="entry name" value="DINB-LIKE DOMAIN-CONTAINING PROTEIN"/>
    <property type="match status" value="1"/>
</dbReference>
<organism evidence="1 2">
    <name type="scientific">Mycoemilia scoparia</name>
    <dbReference type="NCBI Taxonomy" id="417184"/>
    <lineage>
        <taxon>Eukaryota</taxon>
        <taxon>Fungi</taxon>
        <taxon>Fungi incertae sedis</taxon>
        <taxon>Zoopagomycota</taxon>
        <taxon>Kickxellomycotina</taxon>
        <taxon>Kickxellomycetes</taxon>
        <taxon>Kickxellales</taxon>
        <taxon>Kickxellaceae</taxon>
        <taxon>Mycoemilia</taxon>
    </lineage>
</organism>
<name>A0A9W8A122_9FUNG</name>
<evidence type="ECO:0008006" key="3">
    <source>
        <dbReference type="Google" id="ProtNLM"/>
    </source>
</evidence>
<dbReference type="Proteomes" id="UP001150538">
    <property type="component" value="Unassembled WGS sequence"/>
</dbReference>
<evidence type="ECO:0000313" key="1">
    <source>
        <dbReference type="EMBL" id="KAJ1920740.1"/>
    </source>
</evidence>
<keyword evidence="2" id="KW-1185">Reference proteome</keyword>
<sequence length="219" mass="24290">MKSPSPPATADIHSLTSGTLILLDQLVTLLQTQIPAFSSSPDDVYARESRHLPKSTIGKHLRHVMDHFRLLNQGIQALDTHQVDGHDNAGNGNQENSTSIVRYCARSREVDAEKNISAGVVAIKETKEIIKSWIEKYKDNPEALEEHIVICDIPESGSKREVKLGSSVSREVWFCTHHMIHHLAIIKLICSELGIKTSKDFGYAPSTILYQSQIANKGS</sequence>
<dbReference type="EMBL" id="JANBPU010000010">
    <property type="protein sequence ID" value="KAJ1920740.1"/>
    <property type="molecule type" value="Genomic_DNA"/>
</dbReference>
<dbReference type="OrthoDB" id="5564877at2759"/>
<comment type="caution">
    <text evidence="1">The sequence shown here is derived from an EMBL/GenBank/DDBJ whole genome shotgun (WGS) entry which is preliminary data.</text>
</comment>
<reference evidence="1" key="1">
    <citation type="submission" date="2022-07" db="EMBL/GenBank/DDBJ databases">
        <title>Phylogenomic reconstructions and comparative analyses of Kickxellomycotina fungi.</title>
        <authorList>
            <person name="Reynolds N.K."/>
            <person name="Stajich J.E."/>
            <person name="Barry K."/>
            <person name="Grigoriev I.V."/>
            <person name="Crous P."/>
            <person name="Smith M.E."/>
        </authorList>
    </citation>
    <scope>NUCLEOTIDE SEQUENCE</scope>
    <source>
        <strain evidence="1">NBRC 100468</strain>
    </source>
</reference>
<gene>
    <name evidence="1" type="ORF">H4219_001139</name>
</gene>
<dbReference type="PANTHER" id="PTHR39473">
    <property type="match status" value="1"/>
</dbReference>
<accession>A0A9W8A122</accession>
<evidence type="ECO:0000313" key="2">
    <source>
        <dbReference type="Proteomes" id="UP001150538"/>
    </source>
</evidence>